<keyword evidence="9" id="KW-0472">Membrane</keyword>
<keyword evidence="5" id="KW-1134">Transmembrane beta strand</keyword>
<evidence type="ECO:0008006" key="17">
    <source>
        <dbReference type="Google" id="ProtNLM"/>
    </source>
</evidence>
<comment type="subcellular location">
    <subcellularLocation>
        <location evidence="2">Cell outer membrane</location>
    </subcellularLocation>
    <subcellularLocation>
        <location evidence="1">Cell surface</location>
    </subcellularLocation>
</comment>
<dbReference type="Gene3D" id="2.150.10.10">
    <property type="entry name" value="Serralysin-like metalloprotease, C-terminal"/>
    <property type="match status" value="2"/>
</dbReference>
<dbReference type="Gene3D" id="3.30.1300.30">
    <property type="entry name" value="GSPII I/J protein-like"/>
    <property type="match status" value="1"/>
</dbReference>
<dbReference type="InterPro" id="IPR008635">
    <property type="entry name" value="Coiled_stalk_dom"/>
</dbReference>
<evidence type="ECO:0000256" key="2">
    <source>
        <dbReference type="ARBA" id="ARBA00004442"/>
    </source>
</evidence>
<dbReference type="Proteomes" id="UP001271890">
    <property type="component" value="Unassembled WGS sequence"/>
</dbReference>
<evidence type="ECO:0000313" key="16">
    <source>
        <dbReference type="Proteomes" id="UP001271890"/>
    </source>
</evidence>
<feature type="domain" description="Trimeric autotransporter adhesin YadA-like stalk" evidence="14">
    <location>
        <begin position="302"/>
        <end position="323"/>
    </location>
</feature>
<evidence type="ECO:0000256" key="3">
    <source>
        <dbReference type="ARBA" id="ARBA00005848"/>
    </source>
</evidence>
<feature type="domain" description="Trimeric autotransporter adhesin YadA-like head" evidence="13">
    <location>
        <begin position="184"/>
        <end position="207"/>
    </location>
</feature>
<comment type="similarity">
    <text evidence="3">Belongs to the autotransporter-2 (AT-2) (TC 1.B.40) family.</text>
</comment>
<dbReference type="InterPro" id="IPR008640">
    <property type="entry name" value="Adhesin_Head_dom"/>
</dbReference>
<evidence type="ECO:0000256" key="4">
    <source>
        <dbReference type="ARBA" id="ARBA00022448"/>
    </source>
</evidence>
<evidence type="ECO:0000313" key="15">
    <source>
        <dbReference type="EMBL" id="MDX7986870.1"/>
    </source>
</evidence>
<comment type="caution">
    <text evidence="15">The sequence shown here is derived from an EMBL/GenBank/DDBJ whole genome shotgun (WGS) entry which is preliminary data.</text>
</comment>
<evidence type="ECO:0000256" key="10">
    <source>
        <dbReference type="ARBA" id="ARBA00023237"/>
    </source>
</evidence>
<protein>
    <recommendedName>
        <fullName evidence="17">Trimeric autotransporter adhesin YadA-like C-terminal membrane anchor domain-containing protein</fullName>
    </recommendedName>
</protein>
<feature type="domain" description="Trimeric autotransporter adhesin YadA-like stalk" evidence="14">
    <location>
        <begin position="374"/>
        <end position="413"/>
    </location>
</feature>
<evidence type="ECO:0000256" key="6">
    <source>
        <dbReference type="ARBA" id="ARBA00022692"/>
    </source>
</evidence>
<proteinExistence type="inferred from homology"/>
<accession>A0ABU4S7V4</accession>
<keyword evidence="16" id="KW-1185">Reference proteome</keyword>
<feature type="region of interest" description="Disordered" evidence="11">
    <location>
        <begin position="450"/>
        <end position="496"/>
    </location>
</feature>
<dbReference type="Pfam" id="PF05662">
    <property type="entry name" value="YadA_stalk"/>
    <property type="match status" value="3"/>
</dbReference>
<feature type="compositionally biased region" description="Basic and acidic residues" evidence="11">
    <location>
        <begin position="451"/>
        <end position="496"/>
    </location>
</feature>
<dbReference type="InterPro" id="IPR011049">
    <property type="entry name" value="Serralysin-like_metalloprot_C"/>
</dbReference>
<dbReference type="SUPFAM" id="SSF54523">
    <property type="entry name" value="Pili subunits"/>
    <property type="match status" value="1"/>
</dbReference>
<evidence type="ECO:0000259" key="14">
    <source>
        <dbReference type="Pfam" id="PF05662"/>
    </source>
</evidence>
<keyword evidence="4" id="KW-0813">Transport</keyword>
<keyword evidence="10" id="KW-0998">Cell outer membrane</keyword>
<organism evidence="15 16">
    <name type="scientific">Xenorhabdus santafensis</name>
    <dbReference type="NCBI Taxonomy" id="2582833"/>
    <lineage>
        <taxon>Bacteria</taxon>
        <taxon>Pseudomonadati</taxon>
        <taxon>Pseudomonadota</taxon>
        <taxon>Gammaproteobacteria</taxon>
        <taxon>Enterobacterales</taxon>
        <taxon>Morganellaceae</taxon>
        <taxon>Xenorhabdus</taxon>
    </lineage>
</organism>
<keyword evidence="8" id="KW-0653">Protein transport</keyword>
<reference evidence="16" key="1">
    <citation type="journal article" date="2024" name="Toxins">
        <title>Genome Sequence Analysis of Native Xenorhabdus Strains Isolated from Entomopathogenic Nematodes in Argentina.</title>
        <authorList>
            <person name="Palma L."/>
            <person name="Frizzo L."/>
            <person name="Kaiser S."/>
            <person name="Berry C."/>
            <person name="Caballero P."/>
            <person name="Bode H.B."/>
            <person name="Del Valle E.E."/>
        </authorList>
    </citation>
    <scope>NUCLEOTIDE SEQUENCE [LARGE SCALE GENOMIC DNA]</scope>
    <source>
        <strain evidence="16">12</strain>
    </source>
</reference>
<evidence type="ECO:0000256" key="5">
    <source>
        <dbReference type="ARBA" id="ARBA00022452"/>
    </source>
</evidence>
<dbReference type="InterPro" id="IPR045584">
    <property type="entry name" value="Pilin-like"/>
</dbReference>
<evidence type="ECO:0000256" key="1">
    <source>
        <dbReference type="ARBA" id="ARBA00004241"/>
    </source>
</evidence>
<keyword evidence="7" id="KW-0732">Signal</keyword>
<keyword evidence="6" id="KW-0812">Transmembrane</keyword>
<dbReference type="SUPFAM" id="SSF101967">
    <property type="entry name" value="Adhesin YadA, collagen-binding domain"/>
    <property type="match status" value="1"/>
</dbReference>
<name>A0ABU4S7V4_9GAMM</name>
<dbReference type="Pfam" id="PF05658">
    <property type="entry name" value="YadA_head"/>
    <property type="match status" value="1"/>
</dbReference>
<gene>
    <name evidence="15" type="ORF">FE392_05925</name>
</gene>
<evidence type="ECO:0000259" key="13">
    <source>
        <dbReference type="Pfam" id="PF05658"/>
    </source>
</evidence>
<dbReference type="EMBL" id="VCDN01000019">
    <property type="protein sequence ID" value="MDX7986870.1"/>
    <property type="molecule type" value="Genomic_DNA"/>
</dbReference>
<dbReference type="InterPro" id="IPR005594">
    <property type="entry name" value="YadA_C"/>
</dbReference>
<feature type="region of interest" description="Disordered" evidence="11">
    <location>
        <begin position="407"/>
        <end position="426"/>
    </location>
</feature>
<feature type="domain" description="Trimeric autotransporter adhesin YadA-like stalk" evidence="14">
    <location>
        <begin position="228"/>
        <end position="265"/>
    </location>
</feature>
<evidence type="ECO:0000259" key="12">
    <source>
        <dbReference type="Pfam" id="PF03895"/>
    </source>
</evidence>
<sequence>MRKFLLKKTSLAILINAVFITYSFAGVTEYIESGNIKDSSARIRSEKPTGKDFDAYLKEDANKPVFNEIKLSRQDFESLSSVALGKGTIESLSSYSTVFNASTIGWGGFKSTAMNQSKIGYWSQYSTAFNGSAIGTVNYYSFAANKATIDSNSPYSLAIGYEAKVHGNAEHSLVIGQNATSFRKNGIALGQDATANEENSVAIGKNAKTERMNSVSFGNKTNASLNKQLTNIADGTEAQDAATYGQLKAYVTANNSFFSNKDSDGNVSYYVGTFNSDEKNAVSFGDEAPEKGELAEGKKQLRLINIADGKDAHDAATYGQMKENIFFFSNSNTKIPASYYVGNASFESTEPNVVSFGDKAPKDGKLADDKKQLRLINIADGKDAHDAATYGQLENVEKRLNSSMQDLEDNVQKSEKNAAQSEKNAKKSARDAYNFAEVAAEAADGAIAAKEAAEKSTQEAEGFAKDADKSREKAEGFAKDADKSREKAEGFAKEANESKEAAVDAAREAKKTAIEMDKKINLAAEKASQEKVKEVEEKAEKLDQKVEEKTKEVKKEIKKESDELYKYAQKMEKNANENAENLNKELRAEMNQGFNKLDNKINRVGKRANAGIAGVAAMTNIPYSNTDRFSVGVGLGKYHDGSAIAVGAQAKLTEHVNFRASTSWNNDEGAVMGAGIAIGW</sequence>
<evidence type="ECO:0000256" key="11">
    <source>
        <dbReference type="SAM" id="MobiDB-lite"/>
    </source>
</evidence>
<dbReference type="Pfam" id="PF03895">
    <property type="entry name" value="YadA_anchor"/>
    <property type="match status" value="1"/>
</dbReference>
<feature type="domain" description="Trimeric autotransporter adhesin YadA-like C-terminal membrane anchor" evidence="12">
    <location>
        <begin position="626"/>
        <end position="680"/>
    </location>
</feature>
<evidence type="ECO:0000256" key="8">
    <source>
        <dbReference type="ARBA" id="ARBA00022927"/>
    </source>
</evidence>
<evidence type="ECO:0000256" key="7">
    <source>
        <dbReference type="ARBA" id="ARBA00022729"/>
    </source>
</evidence>
<dbReference type="RefSeq" id="WP_319929306.1">
    <property type="nucleotide sequence ID" value="NZ_VCDN01000019.1"/>
</dbReference>
<evidence type="ECO:0000256" key="9">
    <source>
        <dbReference type="ARBA" id="ARBA00023136"/>
    </source>
</evidence>